<dbReference type="Gene3D" id="3.30.2310.20">
    <property type="entry name" value="RelE-like"/>
    <property type="match status" value="1"/>
</dbReference>
<evidence type="ECO:0000313" key="2">
    <source>
        <dbReference type="Proteomes" id="UP000677687"/>
    </source>
</evidence>
<accession>A0A8T4L0P0</accession>
<name>A0A8T4L0P0_9ARCH</name>
<dbReference type="InterPro" id="IPR035093">
    <property type="entry name" value="RelE/ParE_toxin_dom_sf"/>
</dbReference>
<sequence length="86" mass="10276">MEIVFSGKAEEELDKMDKAMKKLFLKHAGKLAESPQGRHMRFGMPFNVEDVTKQARMVYNIEKEICCVLHCFKTHKEYERWYKSFK</sequence>
<reference evidence="1" key="2">
    <citation type="submission" date="2021-05" db="EMBL/GenBank/DDBJ databases">
        <title>Protein family content uncovers lineage relationships and bacterial pathway maintenance mechanisms in DPANN archaea.</title>
        <authorList>
            <person name="Castelle C.J."/>
            <person name="Meheust R."/>
            <person name="Jaffe A.L."/>
            <person name="Seitz K."/>
            <person name="Gong X."/>
            <person name="Baker B.J."/>
            <person name="Banfield J.F."/>
        </authorList>
    </citation>
    <scope>NUCLEOTIDE SEQUENCE</scope>
    <source>
        <strain evidence="1">RIFCSPHIGHO2_01_FULL_AR10_44_11</strain>
    </source>
</reference>
<dbReference type="EMBL" id="JAGVWD010000030">
    <property type="protein sequence ID" value="MBS3057405.1"/>
    <property type="molecule type" value="Genomic_DNA"/>
</dbReference>
<proteinExistence type="predicted"/>
<protein>
    <submittedName>
        <fullName evidence="1">Uncharacterized protein</fullName>
    </submittedName>
</protein>
<gene>
    <name evidence="1" type="ORF">J4415_02145</name>
</gene>
<dbReference type="AlphaFoldDB" id="A0A8T4L0P0"/>
<dbReference type="Proteomes" id="UP000677687">
    <property type="component" value="Unassembled WGS sequence"/>
</dbReference>
<comment type="caution">
    <text evidence="1">The sequence shown here is derived from an EMBL/GenBank/DDBJ whole genome shotgun (WGS) entry which is preliminary data.</text>
</comment>
<evidence type="ECO:0000313" key="1">
    <source>
        <dbReference type="EMBL" id="MBS3057405.1"/>
    </source>
</evidence>
<organism evidence="1 2">
    <name type="scientific">Candidatus Iainarchaeum sp</name>
    <dbReference type="NCBI Taxonomy" id="3101447"/>
    <lineage>
        <taxon>Archaea</taxon>
        <taxon>Candidatus Iainarchaeota</taxon>
        <taxon>Candidatus Iainarchaeia</taxon>
        <taxon>Candidatus Iainarchaeales</taxon>
        <taxon>Candidatus Iainarchaeaceae</taxon>
        <taxon>Candidatus Iainarchaeum</taxon>
    </lineage>
</organism>
<reference evidence="1" key="1">
    <citation type="submission" date="2021-03" db="EMBL/GenBank/DDBJ databases">
        <authorList>
            <person name="Jaffe A."/>
        </authorList>
    </citation>
    <scope>NUCLEOTIDE SEQUENCE</scope>
    <source>
        <strain evidence="1">RIFCSPHIGHO2_01_FULL_AR10_44_11</strain>
    </source>
</reference>